<dbReference type="GeneID" id="17274271"/>
<name>A0A0D3JYZ1_EMIH1</name>
<dbReference type="HOGENOM" id="CLU_1196773_0_0_1"/>
<dbReference type="Proteomes" id="UP000013827">
    <property type="component" value="Unassembled WGS sequence"/>
</dbReference>
<proteinExistence type="predicted"/>
<dbReference type="RefSeq" id="XP_005781155.1">
    <property type="nucleotide sequence ID" value="XM_005781098.1"/>
</dbReference>
<dbReference type="EnsemblProtists" id="EOD28726">
    <property type="protein sequence ID" value="EOD28726"/>
    <property type="gene ID" value="EMIHUDRAFT_234709"/>
</dbReference>
<dbReference type="AlphaFoldDB" id="A0A0D3JYZ1"/>
<organism evidence="1 2">
    <name type="scientific">Emiliania huxleyi (strain CCMP1516)</name>
    <dbReference type="NCBI Taxonomy" id="280463"/>
    <lineage>
        <taxon>Eukaryota</taxon>
        <taxon>Haptista</taxon>
        <taxon>Haptophyta</taxon>
        <taxon>Prymnesiophyceae</taxon>
        <taxon>Isochrysidales</taxon>
        <taxon>Noelaerhabdaceae</taxon>
        <taxon>Emiliania</taxon>
    </lineage>
</organism>
<reference evidence="2" key="1">
    <citation type="journal article" date="2013" name="Nature">
        <title>Pan genome of the phytoplankton Emiliania underpins its global distribution.</title>
        <authorList>
            <person name="Read B.A."/>
            <person name="Kegel J."/>
            <person name="Klute M.J."/>
            <person name="Kuo A."/>
            <person name="Lefebvre S.C."/>
            <person name="Maumus F."/>
            <person name="Mayer C."/>
            <person name="Miller J."/>
            <person name="Monier A."/>
            <person name="Salamov A."/>
            <person name="Young J."/>
            <person name="Aguilar M."/>
            <person name="Claverie J.M."/>
            <person name="Frickenhaus S."/>
            <person name="Gonzalez K."/>
            <person name="Herman E.K."/>
            <person name="Lin Y.C."/>
            <person name="Napier J."/>
            <person name="Ogata H."/>
            <person name="Sarno A.F."/>
            <person name="Shmutz J."/>
            <person name="Schroeder D."/>
            <person name="de Vargas C."/>
            <person name="Verret F."/>
            <person name="von Dassow P."/>
            <person name="Valentin K."/>
            <person name="Van de Peer Y."/>
            <person name="Wheeler G."/>
            <person name="Dacks J.B."/>
            <person name="Delwiche C.F."/>
            <person name="Dyhrman S.T."/>
            <person name="Glockner G."/>
            <person name="John U."/>
            <person name="Richards T."/>
            <person name="Worden A.Z."/>
            <person name="Zhang X."/>
            <person name="Grigoriev I.V."/>
            <person name="Allen A.E."/>
            <person name="Bidle K."/>
            <person name="Borodovsky M."/>
            <person name="Bowler C."/>
            <person name="Brownlee C."/>
            <person name="Cock J.M."/>
            <person name="Elias M."/>
            <person name="Gladyshev V.N."/>
            <person name="Groth M."/>
            <person name="Guda C."/>
            <person name="Hadaegh A."/>
            <person name="Iglesias-Rodriguez M.D."/>
            <person name="Jenkins J."/>
            <person name="Jones B.M."/>
            <person name="Lawson T."/>
            <person name="Leese F."/>
            <person name="Lindquist E."/>
            <person name="Lobanov A."/>
            <person name="Lomsadze A."/>
            <person name="Malik S.B."/>
            <person name="Marsh M.E."/>
            <person name="Mackinder L."/>
            <person name="Mock T."/>
            <person name="Mueller-Roeber B."/>
            <person name="Pagarete A."/>
            <person name="Parker M."/>
            <person name="Probert I."/>
            <person name="Quesneville H."/>
            <person name="Raines C."/>
            <person name="Rensing S.A."/>
            <person name="Riano-Pachon D.M."/>
            <person name="Richier S."/>
            <person name="Rokitta S."/>
            <person name="Shiraiwa Y."/>
            <person name="Soanes D.M."/>
            <person name="van der Giezen M."/>
            <person name="Wahlund T.M."/>
            <person name="Williams B."/>
            <person name="Wilson W."/>
            <person name="Wolfe G."/>
            <person name="Wurch L.L."/>
        </authorList>
    </citation>
    <scope>NUCLEOTIDE SEQUENCE</scope>
</reference>
<sequence>MSDVRALDVSPGATAARAINRSFWNSAVVKRQVAAFDRECECTRALHADYAQRLDRVLILDGTGFRWEGLGNSGTRWMGLLRFGFATGRATYLQLSREDDATPRLDIGDYFVGHGGVDWSWRSQARAVRARMAGRGVRRPLVVEYGCARRSPPGCALARLRLSNGSRLLLAEPTGVLEWLRSESTPRWVRIVLQQQDSLEFSYSKPEALRPTGALPLSFFGRGLRLRSANLVIP</sequence>
<reference evidence="1" key="2">
    <citation type="submission" date="2024-10" db="UniProtKB">
        <authorList>
            <consortium name="EnsemblProtists"/>
        </authorList>
    </citation>
    <scope>IDENTIFICATION</scope>
</reference>
<evidence type="ECO:0000313" key="1">
    <source>
        <dbReference type="EnsemblProtists" id="EOD28726"/>
    </source>
</evidence>
<dbReference type="PaxDb" id="2903-EOD28726"/>
<evidence type="ECO:0000313" key="2">
    <source>
        <dbReference type="Proteomes" id="UP000013827"/>
    </source>
</evidence>
<protein>
    <submittedName>
        <fullName evidence="1">Uncharacterized protein</fullName>
    </submittedName>
</protein>
<keyword evidence="2" id="KW-1185">Reference proteome</keyword>
<accession>A0A0D3JYZ1</accession>
<dbReference type="KEGG" id="ehx:EMIHUDRAFT_234709"/>